<proteinExistence type="predicted"/>
<reference evidence="3" key="1">
    <citation type="submission" date="2022-10" db="EMBL/GenBank/DDBJ databases">
        <title>Genome assembly of Pristionchus species.</title>
        <authorList>
            <person name="Yoshida K."/>
            <person name="Sommer R.J."/>
        </authorList>
    </citation>
    <scope>NUCLEOTIDE SEQUENCE [LARGE SCALE GENOMIC DNA]</scope>
    <source>
        <strain evidence="3">RS5460</strain>
    </source>
</reference>
<keyword evidence="3" id="KW-1185">Reference proteome</keyword>
<dbReference type="Proteomes" id="UP001328107">
    <property type="component" value="Unassembled WGS sequence"/>
</dbReference>
<dbReference type="AlphaFoldDB" id="A0AAN5CCS9"/>
<dbReference type="GO" id="GO:0005758">
    <property type="term" value="C:mitochondrial intermembrane space"/>
    <property type="evidence" value="ECO:0007669"/>
    <property type="project" value="InterPro"/>
</dbReference>
<dbReference type="PANTHER" id="PTHR11158">
    <property type="entry name" value="MSF1/PX19 RELATED"/>
    <property type="match status" value="1"/>
</dbReference>
<accession>A0AAN5CCS9</accession>
<dbReference type="Pfam" id="PF04707">
    <property type="entry name" value="PRELI"/>
    <property type="match status" value="1"/>
</dbReference>
<gene>
    <name evidence="2" type="ORF">PMAYCL1PPCAC_07999</name>
</gene>
<organism evidence="2 3">
    <name type="scientific">Pristionchus mayeri</name>
    <dbReference type="NCBI Taxonomy" id="1317129"/>
    <lineage>
        <taxon>Eukaryota</taxon>
        <taxon>Metazoa</taxon>
        <taxon>Ecdysozoa</taxon>
        <taxon>Nematoda</taxon>
        <taxon>Chromadorea</taxon>
        <taxon>Rhabditida</taxon>
        <taxon>Rhabditina</taxon>
        <taxon>Diplogasteromorpha</taxon>
        <taxon>Diplogasteroidea</taxon>
        <taxon>Neodiplogasteridae</taxon>
        <taxon>Pristionchus</taxon>
    </lineage>
</organism>
<comment type="caution">
    <text evidence="2">The sequence shown here is derived from an EMBL/GenBank/DDBJ whole genome shotgun (WGS) entry which is preliminary data.</text>
</comment>
<feature type="domain" description="PRELI/MSF1" evidence="1">
    <location>
        <begin position="10"/>
        <end position="179"/>
    </location>
</feature>
<sequence>FQWVPSVLPMKIWTSEHVFDHDWETVVHAAWRKYPNPMNGAVTAVDVVDQKMHEGKLVSERILQSHFPIPSWATKLTGFSGTQYSHEFTTIDPNNRHMQLTTRNLCGISFLRVDEELTYRPHDSEHGKTVLRQEAIVNVNLPAFTDYCEKTFLHVYESNAAKGRKGIEWVIDHLRKEMSDLTNKVSTEVQEMQEKVMGALSQTRQR</sequence>
<dbReference type="InterPro" id="IPR006797">
    <property type="entry name" value="PRELI/MSF1_dom"/>
</dbReference>
<evidence type="ECO:0000259" key="1">
    <source>
        <dbReference type="PROSITE" id="PS50904"/>
    </source>
</evidence>
<dbReference type="PROSITE" id="PS50904">
    <property type="entry name" value="PRELI_MSF1"/>
    <property type="match status" value="1"/>
</dbReference>
<evidence type="ECO:0000313" key="2">
    <source>
        <dbReference type="EMBL" id="GMR37804.1"/>
    </source>
</evidence>
<evidence type="ECO:0000313" key="3">
    <source>
        <dbReference type="Proteomes" id="UP001328107"/>
    </source>
</evidence>
<protein>
    <recommendedName>
        <fullName evidence="1">PRELI/MSF1 domain-containing protein</fullName>
    </recommendedName>
</protein>
<dbReference type="EMBL" id="BTRK01000002">
    <property type="protein sequence ID" value="GMR37804.1"/>
    <property type="molecule type" value="Genomic_DNA"/>
</dbReference>
<name>A0AAN5CCS9_9BILA</name>
<feature type="non-terminal residue" evidence="2">
    <location>
        <position position="1"/>
    </location>
</feature>
<dbReference type="InterPro" id="IPR037365">
    <property type="entry name" value="Slowmo/Ups"/>
</dbReference>